<protein>
    <submittedName>
        <fullName evidence="3">Uncharacterized protein</fullName>
    </submittedName>
</protein>
<dbReference type="SUPFAM" id="SSF55486">
    <property type="entry name" value="Metalloproteases ('zincins'), catalytic domain"/>
    <property type="match status" value="1"/>
</dbReference>
<evidence type="ECO:0000313" key="3">
    <source>
        <dbReference type="WBParaSite" id="MBELARI_LOCUS5135"/>
    </source>
</evidence>
<proteinExistence type="predicted"/>
<keyword evidence="2" id="KW-1185">Reference proteome</keyword>
<dbReference type="AlphaFoldDB" id="A0AAF3FET1"/>
<reference evidence="3" key="1">
    <citation type="submission" date="2024-02" db="UniProtKB">
        <authorList>
            <consortium name="WormBaseParasite"/>
        </authorList>
    </citation>
    <scope>IDENTIFICATION</scope>
</reference>
<evidence type="ECO:0000313" key="2">
    <source>
        <dbReference type="Proteomes" id="UP000887575"/>
    </source>
</evidence>
<organism evidence="2 3">
    <name type="scientific">Mesorhabditis belari</name>
    <dbReference type="NCBI Taxonomy" id="2138241"/>
    <lineage>
        <taxon>Eukaryota</taxon>
        <taxon>Metazoa</taxon>
        <taxon>Ecdysozoa</taxon>
        <taxon>Nematoda</taxon>
        <taxon>Chromadorea</taxon>
        <taxon>Rhabditida</taxon>
        <taxon>Rhabditina</taxon>
        <taxon>Rhabditomorpha</taxon>
        <taxon>Rhabditoidea</taxon>
        <taxon>Rhabditidae</taxon>
        <taxon>Mesorhabditinae</taxon>
        <taxon>Mesorhabditis</taxon>
    </lineage>
</organism>
<name>A0AAF3FET1_9BILA</name>
<accession>A0AAF3FET1</accession>
<feature type="compositionally biased region" description="Acidic residues" evidence="1">
    <location>
        <begin position="59"/>
        <end position="79"/>
    </location>
</feature>
<sequence>MTLEYQSEGVWLGTQVVGFCAQFIDMMKFAAFLTKLSNIAGYQQLIVSNGNASPKMEQDPDVFEQEEFEDDSESDESDENISMLPRFSVLQDYTAVTVTQRYIELVVDEQTHRFAHRPGDQRREFGRRGLGRTLPKGKCFNCLVPGVVLQGLPPGNQQYGFASGSRFEVNEVDLFIEKPIFYRRYRMQIVLKFSQTIRSFFVLIMPVNCLQYISREHLEQYVDKSVSPCDNFFAHVCPTNIREEDTPLGRINGNSKRLMDLLNTLIPISELEDETNIDFVRNLRQHLALMIYLNVESFVEKSTGRTRENS</sequence>
<dbReference type="Proteomes" id="UP000887575">
    <property type="component" value="Unassembled WGS sequence"/>
</dbReference>
<evidence type="ECO:0000256" key="1">
    <source>
        <dbReference type="SAM" id="MobiDB-lite"/>
    </source>
</evidence>
<feature type="region of interest" description="Disordered" evidence="1">
    <location>
        <begin position="52"/>
        <end position="80"/>
    </location>
</feature>
<dbReference type="WBParaSite" id="MBELARI_LOCUS5135">
    <property type="protein sequence ID" value="MBELARI_LOCUS5135"/>
    <property type="gene ID" value="MBELARI_LOCUS5135"/>
</dbReference>